<organism evidence="2">
    <name type="scientific">Mytilinidion resinicola</name>
    <dbReference type="NCBI Taxonomy" id="574789"/>
    <lineage>
        <taxon>Eukaryota</taxon>
        <taxon>Fungi</taxon>
        <taxon>Dikarya</taxon>
        <taxon>Ascomycota</taxon>
        <taxon>Pezizomycotina</taxon>
        <taxon>Dothideomycetes</taxon>
        <taxon>Pleosporomycetidae</taxon>
        <taxon>Mytilinidiales</taxon>
        <taxon>Mytilinidiaceae</taxon>
        <taxon>Mytilinidion</taxon>
    </lineage>
</organism>
<reference evidence="4" key="2">
    <citation type="submission" date="2020-04" db="EMBL/GenBank/DDBJ databases">
        <authorList>
            <consortium name="NCBI Genome Project"/>
        </authorList>
    </citation>
    <scope>NUCLEOTIDE SEQUENCE</scope>
    <source>
        <strain evidence="4">CBS 304.34</strain>
    </source>
</reference>
<evidence type="ECO:0000313" key="3">
    <source>
        <dbReference type="Proteomes" id="UP000504636"/>
    </source>
</evidence>
<evidence type="ECO:0000313" key="2">
    <source>
        <dbReference type="EMBL" id="KAF2805568.1"/>
    </source>
</evidence>
<accession>A0A6A6YAH5</accession>
<feature type="compositionally biased region" description="Basic and acidic residues" evidence="1">
    <location>
        <begin position="208"/>
        <end position="243"/>
    </location>
</feature>
<feature type="region of interest" description="Disordered" evidence="1">
    <location>
        <begin position="22"/>
        <end position="87"/>
    </location>
</feature>
<dbReference type="RefSeq" id="XP_033572532.1">
    <property type="nucleotide sequence ID" value="XM_033723846.1"/>
</dbReference>
<gene>
    <name evidence="2 4" type="ORF">BDZ99DRAFT_501768</name>
</gene>
<proteinExistence type="predicted"/>
<keyword evidence="3" id="KW-1185">Reference proteome</keyword>
<dbReference type="EMBL" id="MU003709">
    <property type="protein sequence ID" value="KAF2805568.1"/>
    <property type="molecule type" value="Genomic_DNA"/>
</dbReference>
<dbReference type="AlphaFoldDB" id="A0A6A6YAH5"/>
<feature type="region of interest" description="Disordered" evidence="1">
    <location>
        <begin position="185"/>
        <end position="253"/>
    </location>
</feature>
<evidence type="ECO:0000313" key="4">
    <source>
        <dbReference type="RefSeq" id="XP_033572532.1"/>
    </source>
</evidence>
<reference evidence="2 4" key="1">
    <citation type="journal article" date="2020" name="Stud. Mycol.">
        <title>101 Dothideomycetes genomes: a test case for predicting lifestyles and emergence of pathogens.</title>
        <authorList>
            <person name="Haridas S."/>
            <person name="Albert R."/>
            <person name="Binder M."/>
            <person name="Bloem J."/>
            <person name="Labutti K."/>
            <person name="Salamov A."/>
            <person name="Andreopoulos B."/>
            <person name="Baker S."/>
            <person name="Barry K."/>
            <person name="Bills G."/>
            <person name="Bluhm B."/>
            <person name="Cannon C."/>
            <person name="Castanera R."/>
            <person name="Culley D."/>
            <person name="Daum C."/>
            <person name="Ezra D."/>
            <person name="Gonzalez J."/>
            <person name="Henrissat B."/>
            <person name="Kuo A."/>
            <person name="Liang C."/>
            <person name="Lipzen A."/>
            <person name="Lutzoni F."/>
            <person name="Magnuson J."/>
            <person name="Mondo S."/>
            <person name="Nolan M."/>
            <person name="Ohm R."/>
            <person name="Pangilinan J."/>
            <person name="Park H.-J."/>
            <person name="Ramirez L."/>
            <person name="Alfaro M."/>
            <person name="Sun H."/>
            <person name="Tritt A."/>
            <person name="Yoshinaga Y."/>
            <person name="Zwiers L.-H."/>
            <person name="Turgeon B."/>
            <person name="Goodwin S."/>
            <person name="Spatafora J."/>
            <person name="Crous P."/>
            <person name="Grigoriev I."/>
        </authorList>
    </citation>
    <scope>NUCLEOTIDE SEQUENCE</scope>
    <source>
        <strain evidence="2 4">CBS 304.34</strain>
    </source>
</reference>
<reference evidence="4" key="3">
    <citation type="submission" date="2025-04" db="UniProtKB">
        <authorList>
            <consortium name="RefSeq"/>
        </authorList>
    </citation>
    <scope>IDENTIFICATION</scope>
    <source>
        <strain evidence="4">CBS 304.34</strain>
    </source>
</reference>
<dbReference type="GeneID" id="54464739"/>
<dbReference type="Proteomes" id="UP000504636">
    <property type="component" value="Unplaced"/>
</dbReference>
<protein>
    <submittedName>
        <fullName evidence="2 4">Uncharacterized protein</fullName>
    </submittedName>
</protein>
<sequence length="420" mass="45858">MASDTFDAGAVDDELGKVEKAEAAINLNERSSGGDIPTSSSNFPTSSSNVPTSSSDLLTSSSDLLTSSSDVPTSSSNVPTSSSDSSDILLAQKERREEIAKTEVDLKARTKVLQAELHHINRTLKALKAEDKQLLQLINSQHTANDTEHILKPTSHHGKHAPAKSVATETSPYLNNSAANKHLNKAQVHSHQEETSRASAAKTHVRRDRSASPVREHVGGTEDRRRDEGQLEKMEAARPERPRKTPSMRSLRHTSIFAATPKAPTRIVNQFGKPTVGVPGPLQEEDSLARYGFPTVVPYQDSCGVTSFHIRNKGEQGSTPPLPPPFIGYIYGPYASSNQHRTASSQPENNGAPDYKNEWINGALGFQRHLRTAHNIVKHPRLVAKECSVRELTVKEVRSIVTGAADAPMIRLEWCEDLAE</sequence>
<evidence type="ECO:0000256" key="1">
    <source>
        <dbReference type="SAM" id="MobiDB-lite"/>
    </source>
</evidence>
<name>A0A6A6YAH5_9PEZI</name>
<feature type="compositionally biased region" description="Low complexity" evidence="1">
    <location>
        <begin position="37"/>
        <end position="87"/>
    </location>
</feature>
<dbReference type="OrthoDB" id="10607834at2759"/>